<dbReference type="CDD" id="cd09917">
    <property type="entry name" value="F-box_SF"/>
    <property type="match status" value="1"/>
</dbReference>
<dbReference type="InterPro" id="IPR001810">
    <property type="entry name" value="F-box_dom"/>
</dbReference>
<dbReference type="SUPFAM" id="SSF81383">
    <property type="entry name" value="F-box domain"/>
    <property type="match status" value="1"/>
</dbReference>
<evidence type="ECO:0000313" key="2">
    <source>
        <dbReference type="EMBL" id="KAH8105389.1"/>
    </source>
</evidence>
<comment type="caution">
    <text evidence="2">The sequence shown here is derived from an EMBL/GenBank/DDBJ whole genome shotgun (WGS) entry which is preliminary data.</text>
</comment>
<evidence type="ECO:0000259" key="1">
    <source>
        <dbReference type="Pfam" id="PF00646"/>
    </source>
</evidence>
<accession>A0A8K0XTH7</accession>
<organism evidence="2 3">
    <name type="scientific">Cristinia sonorae</name>
    <dbReference type="NCBI Taxonomy" id="1940300"/>
    <lineage>
        <taxon>Eukaryota</taxon>
        <taxon>Fungi</taxon>
        <taxon>Dikarya</taxon>
        <taxon>Basidiomycota</taxon>
        <taxon>Agaricomycotina</taxon>
        <taxon>Agaricomycetes</taxon>
        <taxon>Agaricomycetidae</taxon>
        <taxon>Agaricales</taxon>
        <taxon>Pleurotineae</taxon>
        <taxon>Stephanosporaceae</taxon>
        <taxon>Cristinia</taxon>
    </lineage>
</organism>
<feature type="domain" description="F-box" evidence="1">
    <location>
        <begin position="2"/>
        <end position="34"/>
    </location>
</feature>
<sequence>MNRLNLDVINEIISYLCPVDALTVSLTCKTLYELAIPVILRDVTLEVRSRAHLNRFIIFLLEDVTRRPRLIRRLELRGERSPYRLYRPRQHRRNDEPLNEVGLVVVLSQACSLRSLVLDWSEDLFSNWPLSRVALAGLTSLTSVQLDDFGQAAIQTLCSLRSSPADITLSYGDTSNFRGALLLNSPTKWTTRQFDTTQLLSNQSLLPNVNDLTWCHSKVSLDLLASAFPNVRTLELHDNRYDHRQGWWGHLDHFIGSLYDVADAISAANRPIDVRRITIKEDVLVDTGNWGMLVGIMNACTPSVMWFPIDSKNNLVVPRDFVNAGCSLRCLKVILPEYDAMSAHAFFLRLRSNMGDLPLTAFCICLERSNGKHPEIQDFDSSLPMHLAEAMPSASYIGLDARSDEGVLHLWWRVVERDHERYTEMIPPCFSSAVADILFAASPKLDVKKQTDTYLATRCKEFQ</sequence>
<dbReference type="Pfam" id="PF00646">
    <property type="entry name" value="F-box"/>
    <property type="match status" value="1"/>
</dbReference>
<dbReference type="AlphaFoldDB" id="A0A8K0XTH7"/>
<name>A0A8K0XTH7_9AGAR</name>
<evidence type="ECO:0000313" key="3">
    <source>
        <dbReference type="Proteomes" id="UP000813824"/>
    </source>
</evidence>
<gene>
    <name evidence="2" type="ORF">BXZ70DRAFT_522745</name>
</gene>
<dbReference type="OrthoDB" id="10502578at2759"/>
<dbReference type="EMBL" id="JAEVFJ010000004">
    <property type="protein sequence ID" value="KAH8105389.1"/>
    <property type="molecule type" value="Genomic_DNA"/>
</dbReference>
<reference evidence="2" key="1">
    <citation type="journal article" date="2021" name="New Phytol.">
        <title>Evolutionary innovations through gain and loss of genes in the ectomycorrhizal Boletales.</title>
        <authorList>
            <person name="Wu G."/>
            <person name="Miyauchi S."/>
            <person name="Morin E."/>
            <person name="Kuo A."/>
            <person name="Drula E."/>
            <person name="Varga T."/>
            <person name="Kohler A."/>
            <person name="Feng B."/>
            <person name="Cao Y."/>
            <person name="Lipzen A."/>
            <person name="Daum C."/>
            <person name="Hundley H."/>
            <person name="Pangilinan J."/>
            <person name="Johnson J."/>
            <person name="Barry K."/>
            <person name="LaButti K."/>
            <person name="Ng V."/>
            <person name="Ahrendt S."/>
            <person name="Min B."/>
            <person name="Choi I.G."/>
            <person name="Park H."/>
            <person name="Plett J.M."/>
            <person name="Magnuson J."/>
            <person name="Spatafora J.W."/>
            <person name="Nagy L.G."/>
            <person name="Henrissat B."/>
            <person name="Grigoriev I.V."/>
            <person name="Yang Z.L."/>
            <person name="Xu J."/>
            <person name="Martin F.M."/>
        </authorList>
    </citation>
    <scope>NUCLEOTIDE SEQUENCE</scope>
    <source>
        <strain evidence="2">KKN 215</strain>
    </source>
</reference>
<dbReference type="Proteomes" id="UP000813824">
    <property type="component" value="Unassembled WGS sequence"/>
</dbReference>
<proteinExistence type="predicted"/>
<dbReference type="InterPro" id="IPR036047">
    <property type="entry name" value="F-box-like_dom_sf"/>
</dbReference>
<protein>
    <recommendedName>
        <fullName evidence="1">F-box domain-containing protein</fullName>
    </recommendedName>
</protein>
<keyword evidence="3" id="KW-1185">Reference proteome</keyword>